<evidence type="ECO:0000256" key="5">
    <source>
        <dbReference type="RuleBase" id="RU003877"/>
    </source>
</evidence>
<proteinExistence type="inferred from homology"/>
<comment type="subunit">
    <text evidence="4">Part of the 50S ribosomal subunit.</text>
</comment>
<gene>
    <name evidence="4 6" type="primary">rplM</name>
    <name evidence="7" type="ORF">UU03_C0002G0039</name>
</gene>
<dbReference type="GO" id="GO:0006412">
    <property type="term" value="P:translation"/>
    <property type="evidence" value="ECO:0007669"/>
    <property type="project" value="UniProtKB-UniRule"/>
</dbReference>
<evidence type="ECO:0000313" key="8">
    <source>
        <dbReference type="Proteomes" id="UP000034613"/>
    </source>
</evidence>
<dbReference type="InterPro" id="IPR023563">
    <property type="entry name" value="Ribosomal_uL13_CS"/>
</dbReference>
<dbReference type="Pfam" id="PF00572">
    <property type="entry name" value="Ribosomal_L13"/>
    <property type="match status" value="1"/>
</dbReference>
<evidence type="ECO:0000256" key="4">
    <source>
        <dbReference type="HAMAP-Rule" id="MF_01366"/>
    </source>
</evidence>
<dbReference type="PANTHER" id="PTHR11545:SF2">
    <property type="entry name" value="LARGE RIBOSOMAL SUBUNIT PROTEIN UL13M"/>
    <property type="match status" value="1"/>
</dbReference>
<evidence type="ECO:0000256" key="1">
    <source>
        <dbReference type="ARBA" id="ARBA00006227"/>
    </source>
</evidence>
<accession>A0A0G0SFD8</accession>
<reference evidence="7 8" key="1">
    <citation type="journal article" date="2015" name="Nature">
        <title>rRNA introns, odd ribosomes, and small enigmatic genomes across a large radiation of phyla.</title>
        <authorList>
            <person name="Brown C.T."/>
            <person name="Hug L.A."/>
            <person name="Thomas B.C."/>
            <person name="Sharon I."/>
            <person name="Castelle C.J."/>
            <person name="Singh A."/>
            <person name="Wilkins M.J."/>
            <person name="Williams K.H."/>
            <person name="Banfield J.F."/>
        </authorList>
    </citation>
    <scope>NUCLEOTIDE SEQUENCE [LARGE SCALE GENOMIC DNA]</scope>
</reference>
<evidence type="ECO:0000256" key="6">
    <source>
        <dbReference type="RuleBase" id="RU003878"/>
    </source>
</evidence>
<dbReference type="AlphaFoldDB" id="A0A0G0SFD8"/>
<comment type="similarity">
    <text evidence="1 4 5">Belongs to the universal ribosomal protein uL13 family.</text>
</comment>
<dbReference type="CDD" id="cd00392">
    <property type="entry name" value="Ribosomal_L13"/>
    <property type="match status" value="1"/>
</dbReference>
<keyword evidence="3 4" id="KW-0687">Ribonucleoprotein</keyword>
<dbReference type="Proteomes" id="UP000034613">
    <property type="component" value="Unassembled WGS sequence"/>
</dbReference>
<sequence length="140" mass="15954">MRTFQPKGKEIKREWHEIDAKGEVLGRLATKVATYLMGKNKPTYSANIDSGDFVVVLNAEKVRLTGRKSAQKVYRSHSGYPGGFKEVSYEKMLKEHPERVIEFAVYGMLPGNRLRKDRMARLKVVVGDKNPHESKFKTNG</sequence>
<protein>
    <recommendedName>
        <fullName evidence="4">Large ribosomal subunit protein uL13</fullName>
    </recommendedName>
</protein>
<dbReference type="GO" id="GO:0022625">
    <property type="term" value="C:cytosolic large ribosomal subunit"/>
    <property type="evidence" value="ECO:0007669"/>
    <property type="project" value="TreeGrafter"/>
</dbReference>
<evidence type="ECO:0000256" key="3">
    <source>
        <dbReference type="ARBA" id="ARBA00023274"/>
    </source>
</evidence>
<dbReference type="HAMAP" id="MF_01366">
    <property type="entry name" value="Ribosomal_uL13"/>
    <property type="match status" value="1"/>
</dbReference>
<dbReference type="SUPFAM" id="SSF52161">
    <property type="entry name" value="Ribosomal protein L13"/>
    <property type="match status" value="1"/>
</dbReference>
<dbReference type="PROSITE" id="PS00783">
    <property type="entry name" value="RIBOSOMAL_L13"/>
    <property type="match status" value="1"/>
</dbReference>
<dbReference type="NCBIfam" id="TIGR01066">
    <property type="entry name" value="rplM_bact"/>
    <property type="match status" value="1"/>
</dbReference>
<dbReference type="InterPro" id="IPR036899">
    <property type="entry name" value="Ribosomal_uL13_sf"/>
</dbReference>
<dbReference type="GO" id="GO:0017148">
    <property type="term" value="P:negative regulation of translation"/>
    <property type="evidence" value="ECO:0007669"/>
    <property type="project" value="TreeGrafter"/>
</dbReference>
<evidence type="ECO:0000256" key="2">
    <source>
        <dbReference type="ARBA" id="ARBA00022980"/>
    </source>
</evidence>
<dbReference type="PIRSF" id="PIRSF002181">
    <property type="entry name" value="Ribosomal_L13"/>
    <property type="match status" value="1"/>
</dbReference>
<name>A0A0G0SFD8_9BACT</name>
<dbReference type="GO" id="GO:0003735">
    <property type="term" value="F:structural constituent of ribosome"/>
    <property type="evidence" value="ECO:0007669"/>
    <property type="project" value="InterPro"/>
</dbReference>
<dbReference type="EMBL" id="LBZB01000002">
    <property type="protein sequence ID" value="KKR63603.1"/>
    <property type="molecule type" value="Genomic_DNA"/>
</dbReference>
<dbReference type="InterPro" id="IPR005823">
    <property type="entry name" value="Ribosomal_uL13_bac-type"/>
</dbReference>
<dbReference type="PANTHER" id="PTHR11545">
    <property type="entry name" value="RIBOSOMAL PROTEIN L13"/>
    <property type="match status" value="1"/>
</dbReference>
<organism evidence="7 8">
    <name type="scientific">Candidatus Woesebacteria bacterium GW2011_GWA1_40_45</name>
    <dbReference type="NCBI Taxonomy" id="1618554"/>
    <lineage>
        <taxon>Bacteria</taxon>
        <taxon>Candidatus Woeseibacteriota</taxon>
    </lineage>
</organism>
<comment type="function">
    <text evidence="4 6">This protein is one of the early assembly proteins of the 50S ribosomal subunit, although it is not seen to bind rRNA by itself. It is important during the early stages of 50S assembly.</text>
</comment>
<keyword evidence="2 4" id="KW-0689">Ribosomal protein</keyword>
<evidence type="ECO:0000313" key="7">
    <source>
        <dbReference type="EMBL" id="KKR63603.1"/>
    </source>
</evidence>
<dbReference type="GO" id="GO:0003729">
    <property type="term" value="F:mRNA binding"/>
    <property type="evidence" value="ECO:0007669"/>
    <property type="project" value="TreeGrafter"/>
</dbReference>
<dbReference type="InterPro" id="IPR005822">
    <property type="entry name" value="Ribosomal_uL13"/>
</dbReference>
<dbReference type="Gene3D" id="3.90.1180.10">
    <property type="entry name" value="Ribosomal protein L13"/>
    <property type="match status" value="1"/>
</dbReference>
<comment type="caution">
    <text evidence="7">The sequence shown here is derived from an EMBL/GenBank/DDBJ whole genome shotgun (WGS) entry which is preliminary data.</text>
</comment>
<dbReference type="PATRIC" id="fig|1618554.3.peg.80"/>